<gene>
    <name evidence="1" type="ORF">BJ138DRAFT_535852</name>
</gene>
<dbReference type="EMBL" id="MU267937">
    <property type="protein sequence ID" value="KAH7907120.1"/>
    <property type="molecule type" value="Genomic_DNA"/>
</dbReference>
<reference evidence="1" key="1">
    <citation type="journal article" date="2021" name="New Phytol.">
        <title>Evolutionary innovations through gain and loss of genes in the ectomycorrhizal Boletales.</title>
        <authorList>
            <person name="Wu G."/>
            <person name="Miyauchi S."/>
            <person name="Morin E."/>
            <person name="Kuo A."/>
            <person name="Drula E."/>
            <person name="Varga T."/>
            <person name="Kohler A."/>
            <person name="Feng B."/>
            <person name="Cao Y."/>
            <person name="Lipzen A."/>
            <person name="Daum C."/>
            <person name="Hundley H."/>
            <person name="Pangilinan J."/>
            <person name="Johnson J."/>
            <person name="Barry K."/>
            <person name="LaButti K."/>
            <person name="Ng V."/>
            <person name="Ahrendt S."/>
            <person name="Min B."/>
            <person name="Choi I.G."/>
            <person name="Park H."/>
            <person name="Plett J.M."/>
            <person name="Magnuson J."/>
            <person name="Spatafora J.W."/>
            <person name="Nagy L.G."/>
            <person name="Henrissat B."/>
            <person name="Grigoriev I.V."/>
            <person name="Yang Z.L."/>
            <person name="Xu J."/>
            <person name="Martin F.M."/>
        </authorList>
    </citation>
    <scope>NUCLEOTIDE SEQUENCE</scope>
    <source>
        <strain evidence="1">ATCC 28755</strain>
    </source>
</reference>
<name>A0ACB8A0S5_9AGAM</name>
<evidence type="ECO:0000313" key="2">
    <source>
        <dbReference type="Proteomes" id="UP000790377"/>
    </source>
</evidence>
<accession>A0ACB8A0S5</accession>
<protein>
    <submittedName>
        <fullName evidence="1">Uncharacterized protein</fullName>
    </submittedName>
</protein>
<sequence length="110" mass="12625">MSILIIFITIIVTILLVTSNDRKQATRGLRHVHPNPSRAEKMPHFSYLALRLPPETNRHLILLLRGQPHHVDLAHTVLTVLFQGGERSDGFTCKLQHAERMKIFNLFRGL</sequence>
<proteinExistence type="predicted"/>
<evidence type="ECO:0000313" key="1">
    <source>
        <dbReference type="EMBL" id="KAH7907120.1"/>
    </source>
</evidence>
<dbReference type="Proteomes" id="UP000790377">
    <property type="component" value="Unassembled WGS sequence"/>
</dbReference>
<comment type="caution">
    <text evidence="1">The sequence shown here is derived from an EMBL/GenBank/DDBJ whole genome shotgun (WGS) entry which is preliminary data.</text>
</comment>
<organism evidence="1 2">
    <name type="scientific">Hygrophoropsis aurantiaca</name>
    <dbReference type="NCBI Taxonomy" id="72124"/>
    <lineage>
        <taxon>Eukaryota</taxon>
        <taxon>Fungi</taxon>
        <taxon>Dikarya</taxon>
        <taxon>Basidiomycota</taxon>
        <taxon>Agaricomycotina</taxon>
        <taxon>Agaricomycetes</taxon>
        <taxon>Agaricomycetidae</taxon>
        <taxon>Boletales</taxon>
        <taxon>Coniophorineae</taxon>
        <taxon>Hygrophoropsidaceae</taxon>
        <taxon>Hygrophoropsis</taxon>
    </lineage>
</organism>
<keyword evidence="2" id="KW-1185">Reference proteome</keyword>